<dbReference type="Gene3D" id="3.30.160.60">
    <property type="entry name" value="Classic Zinc Finger"/>
    <property type="match status" value="7"/>
</dbReference>
<dbReference type="PANTHER" id="PTHR24379:SF127">
    <property type="entry name" value="BLOODY FINGERS-RELATED"/>
    <property type="match status" value="1"/>
</dbReference>
<feature type="domain" description="C2H2-type" evidence="7">
    <location>
        <begin position="569"/>
        <end position="596"/>
    </location>
</feature>
<accession>A0A835L5X7</accession>
<evidence type="ECO:0000313" key="8">
    <source>
        <dbReference type="EMBL" id="KAF9419603.1"/>
    </source>
</evidence>
<dbReference type="AlphaFoldDB" id="A0A835L5X7"/>
<reference evidence="8" key="1">
    <citation type="submission" date="2020-08" db="EMBL/GenBank/DDBJ databases">
        <title>Spodoptera exigua strain:BAW_Kor-Di-RS1 Genome sequencing and assembly.</title>
        <authorList>
            <person name="Kim J."/>
            <person name="Nam H.Y."/>
            <person name="Kwon M."/>
            <person name="Choi J.H."/>
            <person name="Cho S.R."/>
            <person name="Kim G.-H."/>
        </authorList>
    </citation>
    <scope>NUCLEOTIDE SEQUENCE</scope>
    <source>
        <strain evidence="8">BAW_Kor-Di-RS1</strain>
        <tissue evidence="8">Whole-body</tissue>
    </source>
</reference>
<evidence type="ECO:0000256" key="4">
    <source>
        <dbReference type="ARBA" id="ARBA00022833"/>
    </source>
</evidence>
<evidence type="ECO:0000256" key="2">
    <source>
        <dbReference type="ARBA" id="ARBA00022737"/>
    </source>
</evidence>
<dbReference type="GO" id="GO:0008270">
    <property type="term" value="F:zinc ion binding"/>
    <property type="evidence" value="ECO:0007669"/>
    <property type="project" value="UniProtKB-KW"/>
</dbReference>
<feature type="domain" description="C2H2-type" evidence="7">
    <location>
        <begin position="597"/>
        <end position="624"/>
    </location>
</feature>
<evidence type="ECO:0000259" key="7">
    <source>
        <dbReference type="PROSITE" id="PS50157"/>
    </source>
</evidence>
<feature type="region of interest" description="Disordered" evidence="6">
    <location>
        <begin position="27"/>
        <end position="79"/>
    </location>
</feature>
<dbReference type="Pfam" id="PF00096">
    <property type="entry name" value="zf-C2H2"/>
    <property type="match status" value="3"/>
</dbReference>
<dbReference type="PROSITE" id="PS50157">
    <property type="entry name" value="ZINC_FINGER_C2H2_2"/>
    <property type="match status" value="8"/>
</dbReference>
<keyword evidence="2" id="KW-0677">Repeat</keyword>
<dbReference type="FunFam" id="3.30.160.60:FF:000624">
    <property type="entry name" value="zinc finger protein 697"/>
    <property type="match status" value="1"/>
</dbReference>
<comment type="caution">
    <text evidence="8">The sequence shown here is derived from an EMBL/GenBank/DDBJ whole genome shotgun (WGS) entry which is preliminary data.</text>
</comment>
<feature type="domain" description="C2H2-type" evidence="7">
    <location>
        <begin position="625"/>
        <end position="648"/>
    </location>
</feature>
<keyword evidence="3 5" id="KW-0863">Zinc-finger</keyword>
<feature type="compositionally biased region" description="Basic and acidic residues" evidence="6">
    <location>
        <begin position="65"/>
        <end position="77"/>
    </location>
</feature>
<evidence type="ECO:0000256" key="6">
    <source>
        <dbReference type="SAM" id="MobiDB-lite"/>
    </source>
</evidence>
<dbReference type="EMBL" id="JACKWZ010000041">
    <property type="protein sequence ID" value="KAF9419603.1"/>
    <property type="molecule type" value="Genomic_DNA"/>
</dbReference>
<evidence type="ECO:0000313" key="9">
    <source>
        <dbReference type="Proteomes" id="UP000648187"/>
    </source>
</evidence>
<dbReference type="GO" id="GO:0005634">
    <property type="term" value="C:nucleus"/>
    <property type="evidence" value="ECO:0007669"/>
    <property type="project" value="TreeGrafter"/>
</dbReference>
<sequence length="670" mass="78250">MLDDQPLTRLASRIPKKESVDLLDLLDNTKATEKRKSSTKTKAVPAKKAKSMKKDVKATSSKQPAKTEKKKKAESYDATRSNAETIISSTTAYPFRVNDKSILCVYCQELFEDPDVFRNHMDAEHDYFSIKVAFHHLPKNEFIKVDLTNLRCRVCKNSFPNLDDIMAHVETEHGKKVDKAGKFGVMPYFLQKDVYNCAVCDKNFPSLFHLNRHTITHFLSYVCHVCGSSYVATTGLLRHVRSKHQNYEVSCKKCKKVFPTMEAKEKHRRTQKSCMPYCCSKCQERFLDYKTRKKHMEVAHGQSKQKQNDPNFIAKRNAEVIVKYSTVYPFKLPEENMVCVYCCESFPQPAEFRAHMDEEHETFNPKMAFLHCSEGYIKVDCTNINCRLCFKNFQNLDEIADHLYSEHKKPLDLSVALGLQPFHLENNKLFCAICRAKALCLRQLSRHTQSHFWRYTCEACGKSYATNTALRSHIRFSHIGNEKICRKCKGTFSSVEEKRKHMLESQRCWSHLCCVCGERFISWHAKQLHLSECHGVEKKVYVCPECGGVFHERKKYRTHFRLSHTDDNYVCSCCGMKFVTKKTLEEHRVSHTMEKLFPCTVCSKSFPRKKNLVQHMWIHMENKRFECKMCNKKFNQKVSWKTHMKSYHPELVEFEGKNNNIKLMFSVLNE</sequence>
<dbReference type="GO" id="GO:0000977">
    <property type="term" value="F:RNA polymerase II transcription regulatory region sequence-specific DNA binding"/>
    <property type="evidence" value="ECO:0007669"/>
    <property type="project" value="TreeGrafter"/>
</dbReference>
<dbReference type="InterPro" id="IPR036236">
    <property type="entry name" value="Znf_C2H2_sf"/>
</dbReference>
<evidence type="ECO:0000256" key="5">
    <source>
        <dbReference type="PROSITE-ProRule" id="PRU00042"/>
    </source>
</evidence>
<organism evidence="8 9">
    <name type="scientific">Spodoptera exigua</name>
    <name type="common">Beet armyworm</name>
    <name type="synonym">Noctua fulgens</name>
    <dbReference type="NCBI Taxonomy" id="7107"/>
    <lineage>
        <taxon>Eukaryota</taxon>
        <taxon>Metazoa</taxon>
        <taxon>Ecdysozoa</taxon>
        <taxon>Arthropoda</taxon>
        <taxon>Hexapoda</taxon>
        <taxon>Insecta</taxon>
        <taxon>Pterygota</taxon>
        <taxon>Neoptera</taxon>
        <taxon>Endopterygota</taxon>
        <taxon>Lepidoptera</taxon>
        <taxon>Glossata</taxon>
        <taxon>Ditrysia</taxon>
        <taxon>Noctuoidea</taxon>
        <taxon>Noctuidae</taxon>
        <taxon>Amphipyrinae</taxon>
        <taxon>Spodoptera</taxon>
    </lineage>
</organism>
<keyword evidence="9" id="KW-1185">Reference proteome</keyword>
<dbReference type="PANTHER" id="PTHR24379">
    <property type="entry name" value="KRAB AND ZINC FINGER DOMAIN-CONTAINING"/>
    <property type="match status" value="1"/>
</dbReference>
<dbReference type="SUPFAM" id="SSF57667">
    <property type="entry name" value="beta-beta-alpha zinc fingers"/>
    <property type="match status" value="4"/>
</dbReference>
<keyword evidence="1" id="KW-0479">Metal-binding</keyword>
<gene>
    <name evidence="8" type="ORF">HW555_003881</name>
</gene>
<dbReference type="InterPro" id="IPR013087">
    <property type="entry name" value="Znf_C2H2_type"/>
</dbReference>
<evidence type="ECO:0000256" key="1">
    <source>
        <dbReference type="ARBA" id="ARBA00022723"/>
    </source>
</evidence>
<dbReference type="Proteomes" id="UP000648187">
    <property type="component" value="Unassembled WGS sequence"/>
</dbReference>
<evidence type="ECO:0000256" key="3">
    <source>
        <dbReference type="ARBA" id="ARBA00022771"/>
    </source>
</evidence>
<dbReference type="Pfam" id="PF13912">
    <property type="entry name" value="zf-C2H2_6"/>
    <property type="match status" value="1"/>
</dbReference>
<feature type="domain" description="C2H2-type" evidence="7">
    <location>
        <begin position="277"/>
        <end position="305"/>
    </location>
</feature>
<feature type="domain" description="C2H2-type" evidence="7">
    <location>
        <begin position="221"/>
        <end position="249"/>
    </location>
</feature>
<keyword evidence="4" id="KW-0862">Zinc</keyword>
<dbReference type="GO" id="GO:0000981">
    <property type="term" value="F:DNA-binding transcription factor activity, RNA polymerase II-specific"/>
    <property type="evidence" value="ECO:0007669"/>
    <property type="project" value="TreeGrafter"/>
</dbReference>
<dbReference type="SMART" id="SM00355">
    <property type="entry name" value="ZnF_C2H2"/>
    <property type="match status" value="16"/>
</dbReference>
<proteinExistence type="predicted"/>
<feature type="domain" description="C2H2-type" evidence="7">
    <location>
        <begin position="541"/>
        <end position="569"/>
    </location>
</feature>
<name>A0A835L5X7_SPOEX</name>
<feature type="domain" description="C2H2-type" evidence="7">
    <location>
        <begin position="455"/>
        <end position="483"/>
    </location>
</feature>
<dbReference type="PROSITE" id="PS00028">
    <property type="entry name" value="ZINC_FINGER_C2H2_1"/>
    <property type="match status" value="11"/>
</dbReference>
<feature type="domain" description="C2H2-type" evidence="7">
    <location>
        <begin position="195"/>
        <end position="217"/>
    </location>
</feature>
<protein>
    <recommendedName>
        <fullName evidence="7">C2H2-type domain-containing protein</fullName>
    </recommendedName>
</protein>